<evidence type="ECO:0000313" key="3">
    <source>
        <dbReference type="Proteomes" id="UP000238163"/>
    </source>
</evidence>
<comment type="caution">
    <text evidence="2">The sequence shown here is derived from an EMBL/GenBank/DDBJ whole genome shotgun (WGS) entry which is preliminary data.</text>
</comment>
<dbReference type="InterPro" id="IPR006757">
    <property type="entry name" value="OGF_rcpt"/>
</dbReference>
<accession>A0ABX5D4D9</accession>
<reference evidence="2 3" key="1">
    <citation type="submission" date="2017-09" db="EMBL/GenBank/DDBJ databases">
        <authorList>
            <person name="Girard L."/>
            <person name="Lami R."/>
            <person name="Suzuki M."/>
            <person name="Baudart J."/>
        </authorList>
    </citation>
    <scope>NUCLEOTIDE SEQUENCE [LARGE SCALE GENOMIC DNA]</scope>
    <source>
        <strain evidence="2 3">17LN0615E</strain>
    </source>
</reference>
<reference evidence="2 3" key="2">
    <citation type="submission" date="2018-03" db="EMBL/GenBank/DDBJ databases">
        <title>Genetic Diversity and Phenotypic Plasticity of AHL Mediated Quorum Sensing in Environmental Strains of Vibrio mediterranei.</title>
        <authorList>
            <person name="Lantoine F."/>
            <person name="Vouve F."/>
        </authorList>
    </citation>
    <scope>NUCLEOTIDE SEQUENCE [LARGE SCALE GENOMIC DNA]</scope>
    <source>
        <strain evidence="2 3">17LN0615E</strain>
    </source>
</reference>
<evidence type="ECO:0000259" key="1">
    <source>
        <dbReference type="Pfam" id="PF04664"/>
    </source>
</evidence>
<dbReference type="Pfam" id="PF04664">
    <property type="entry name" value="OGFr_N"/>
    <property type="match status" value="1"/>
</dbReference>
<evidence type="ECO:0000313" key="2">
    <source>
        <dbReference type="EMBL" id="PRQ64529.1"/>
    </source>
</evidence>
<dbReference type="Proteomes" id="UP000238163">
    <property type="component" value="Unassembled WGS sequence"/>
</dbReference>
<dbReference type="PANTHER" id="PTHR14015">
    <property type="entry name" value="OPIOID GROWTH FACTOR RECEPTOR OGFR ZETA-TYPE OPIOID RECEPTOR"/>
    <property type="match status" value="1"/>
</dbReference>
<feature type="domain" description="Opioid growth factor receptor (OGFr) conserved" evidence="1">
    <location>
        <begin position="29"/>
        <end position="147"/>
    </location>
</feature>
<keyword evidence="3" id="KW-1185">Reference proteome</keyword>
<organism evidence="2 3">
    <name type="scientific">Vibrio mediterranei</name>
    <dbReference type="NCBI Taxonomy" id="689"/>
    <lineage>
        <taxon>Bacteria</taxon>
        <taxon>Pseudomonadati</taxon>
        <taxon>Pseudomonadota</taxon>
        <taxon>Gammaproteobacteria</taxon>
        <taxon>Vibrionales</taxon>
        <taxon>Vibrionaceae</taxon>
        <taxon>Vibrio</taxon>
    </lineage>
</organism>
<gene>
    <name evidence="2" type="ORF">COR51_27025</name>
</gene>
<dbReference type="PANTHER" id="PTHR14015:SF2">
    <property type="entry name" value="OPIOID GROWTH FACTOR RECEPTOR (OGFR) CONSERVED DOMAIN-CONTAINING PROTEIN"/>
    <property type="match status" value="1"/>
</dbReference>
<sequence>MDPIASFMSGKTPDSLGRYISEIHQFTHFWLEHDHKFIQVLFPIDDGHKFNRHAPLVNLESRQAFINSHALRDAHLRSLDLMLDYYGMQRAGVSIEVRDELAPHSHDWLKPKNHNQLRITRMIRSLYLLGNEEIAANFQQVCIREGLRIGTITPDTIEHWERATQLP</sequence>
<protein>
    <recommendedName>
        <fullName evidence="1">Opioid growth factor receptor (OGFr) conserved domain-containing protein</fullName>
    </recommendedName>
</protein>
<dbReference type="EMBL" id="NWTN01000048">
    <property type="protein sequence ID" value="PRQ64529.1"/>
    <property type="molecule type" value="Genomic_DNA"/>
</dbReference>
<name>A0ABX5D4D9_9VIBR</name>
<dbReference type="InterPro" id="IPR039574">
    <property type="entry name" value="OGFr"/>
</dbReference>
<proteinExistence type="predicted"/>